<sequence length="638" mass="72010">MAQAHWCCYPWLVLLCACAWSYPQPGYLGREDVRNCSTNPPHLPVTAANTTIQLAALRQWMQAWNLTAYIVPDTDAHMSEYIGKHDERRAWISGFTGSAGTAVVTMGKAAVWTDSRYWTQADRQMDCNWELKKEGSDAVSISSIVTWILAEVPAGGHVGFDPFLLSVDSWENYNLEFQDSNRRLVSVPTNLVDLAWGSDRPPMPSQPIYALPKEFTGSTWQEKVSTVRSYMKNHAMAPTGLLLSALDETAWLFNLRSGDIPYNPFFYSYTLLTDSSIRLFVNKSRFSLETLQYLNTSCSSPMCVQLEDYSQVRDSVKAYASGNVTILIGLSYTTYGLYEVIPKEKLVTQEYSPVMLMKAVKNSREQALLKASHVRDAVVVIQYLVWLEKNVPKGTVDEFSGAEHIDELRRNESFSSGPSFETISASGLNAALAHYSPTKDLHRKLSSDEMYLVDSGGQYWDGTTDITRTVHWGTPTAFQKEAYTRVLMGNIDLSRLIFPASTKELARIRSLHSWLLSAGFPCCLQPVSQAPSFSCFLTFLMDFQHPGAYLTFEVVSFVPYDRNLIDVSLLSPEQLQYLNQYYQTIREKVGPELQRRQLLEEFAWLEQHTQPLSAMAPITTSLTSMWVAFTLAILSWSS</sequence>
<accession>A0A8C2LQT5</accession>
<dbReference type="Pfam" id="PF16189">
    <property type="entry name" value="Creatinase_N_2"/>
    <property type="match status" value="1"/>
</dbReference>
<dbReference type="InterPro" id="IPR032416">
    <property type="entry name" value="Peptidase_M24_C"/>
</dbReference>
<dbReference type="InterPro" id="IPR000587">
    <property type="entry name" value="Creatinase_N"/>
</dbReference>
<dbReference type="AlphaFoldDB" id="A0A8C2LQT5"/>
<reference evidence="9" key="2">
    <citation type="submission" date="2025-09" db="UniProtKB">
        <authorList>
            <consortium name="Ensembl"/>
        </authorList>
    </citation>
    <scope>IDENTIFICATION</scope>
</reference>
<organism evidence="9 10">
    <name type="scientific">Cricetulus griseus</name>
    <name type="common">Chinese hamster</name>
    <name type="synonym">Cricetulus barabensis griseus</name>
    <dbReference type="NCBI Taxonomy" id="10029"/>
    <lineage>
        <taxon>Eukaryota</taxon>
        <taxon>Metazoa</taxon>
        <taxon>Chordata</taxon>
        <taxon>Craniata</taxon>
        <taxon>Vertebrata</taxon>
        <taxon>Euteleostomi</taxon>
        <taxon>Mammalia</taxon>
        <taxon>Eutheria</taxon>
        <taxon>Euarchontoglires</taxon>
        <taxon>Glires</taxon>
        <taxon>Rodentia</taxon>
        <taxon>Myomorpha</taxon>
        <taxon>Muroidea</taxon>
        <taxon>Cricetidae</taxon>
        <taxon>Cricetinae</taxon>
        <taxon>Cricetulus</taxon>
    </lineage>
</organism>
<dbReference type="Pfam" id="PF16188">
    <property type="entry name" value="Peptidase_M24_C"/>
    <property type="match status" value="1"/>
</dbReference>
<evidence type="ECO:0000313" key="10">
    <source>
        <dbReference type="Proteomes" id="UP000694386"/>
    </source>
</evidence>
<feature type="domain" description="Peptidase M24" evidence="6">
    <location>
        <begin position="370"/>
        <end position="501"/>
    </location>
</feature>
<dbReference type="SUPFAM" id="SSF55920">
    <property type="entry name" value="Creatinase/aminopeptidase"/>
    <property type="match status" value="1"/>
</dbReference>
<dbReference type="Pfam" id="PF00557">
    <property type="entry name" value="Peptidase_M24"/>
    <property type="match status" value="1"/>
</dbReference>
<evidence type="ECO:0000259" key="6">
    <source>
        <dbReference type="Pfam" id="PF00557"/>
    </source>
</evidence>
<reference evidence="9" key="1">
    <citation type="submission" date="2025-08" db="UniProtKB">
        <authorList>
            <consortium name="Ensembl"/>
        </authorList>
    </citation>
    <scope>IDENTIFICATION</scope>
</reference>
<dbReference type="PANTHER" id="PTHR43763:SF4">
    <property type="entry name" value="XAA-PRO AMINOPEPTIDASE 2"/>
    <property type="match status" value="1"/>
</dbReference>
<keyword evidence="2" id="KW-0479">Metal-binding</keyword>
<dbReference type="InterPro" id="IPR050422">
    <property type="entry name" value="X-Pro_aminopeptidase_P"/>
</dbReference>
<dbReference type="Proteomes" id="UP000694386">
    <property type="component" value="Unplaced"/>
</dbReference>
<evidence type="ECO:0000256" key="5">
    <source>
        <dbReference type="SAM" id="SignalP"/>
    </source>
</evidence>
<dbReference type="Gene3D" id="3.90.230.10">
    <property type="entry name" value="Creatinase/methionine aminopeptidase superfamily"/>
    <property type="match status" value="2"/>
</dbReference>
<name>A0A8C2LQT5_CRIGR</name>
<dbReference type="FunFam" id="3.40.350.10:FF:000008">
    <property type="entry name" value="xaa-Pro aminopeptidase 2"/>
    <property type="match status" value="1"/>
</dbReference>
<dbReference type="InterPro" id="IPR029149">
    <property type="entry name" value="Creatin/AminoP/Spt16_N"/>
</dbReference>
<comment type="similarity">
    <text evidence="1">Belongs to the peptidase M24B family.</text>
</comment>
<evidence type="ECO:0000259" key="8">
    <source>
        <dbReference type="Pfam" id="PF16188"/>
    </source>
</evidence>
<evidence type="ECO:0000256" key="3">
    <source>
        <dbReference type="ARBA" id="ARBA00022801"/>
    </source>
</evidence>
<dbReference type="Pfam" id="PF01321">
    <property type="entry name" value="Creatinase_N"/>
    <property type="match status" value="1"/>
</dbReference>
<keyword evidence="3" id="KW-0378">Hydrolase</keyword>
<proteinExistence type="inferred from homology"/>
<evidence type="ECO:0000256" key="4">
    <source>
        <dbReference type="ARBA" id="ARBA00082928"/>
    </source>
</evidence>
<dbReference type="InterPro" id="IPR036005">
    <property type="entry name" value="Creatinase/aminopeptidase-like"/>
</dbReference>
<feature type="domain" description="Peptidase M24 C-terminal" evidence="8">
    <location>
        <begin position="549"/>
        <end position="612"/>
    </location>
</feature>
<dbReference type="Ensembl" id="ENSCGRT00001011920.1">
    <property type="protein sequence ID" value="ENSCGRP00001007841.1"/>
    <property type="gene ID" value="ENSCGRG00001010203.1"/>
</dbReference>
<feature type="domain" description="Creatinase N-terminal" evidence="7">
    <location>
        <begin position="54"/>
        <end position="187"/>
    </location>
</feature>
<evidence type="ECO:0000256" key="2">
    <source>
        <dbReference type="ARBA" id="ARBA00022723"/>
    </source>
</evidence>
<keyword evidence="5" id="KW-0732">Signal</keyword>
<feature type="signal peptide" evidence="5">
    <location>
        <begin position="1"/>
        <end position="21"/>
    </location>
</feature>
<dbReference type="InterPro" id="IPR000994">
    <property type="entry name" value="Pept_M24"/>
</dbReference>
<dbReference type="SUPFAM" id="SSF53092">
    <property type="entry name" value="Creatinase/prolidase N-terminal domain"/>
    <property type="match status" value="1"/>
</dbReference>
<evidence type="ECO:0000256" key="1">
    <source>
        <dbReference type="ARBA" id="ARBA00008766"/>
    </source>
</evidence>
<dbReference type="Gene3D" id="3.40.350.10">
    <property type="entry name" value="Creatinase/prolidase N-terminal domain"/>
    <property type="match status" value="2"/>
</dbReference>
<dbReference type="GO" id="GO:0046872">
    <property type="term" value="F:metal ion binding"/>
    <property type="evidence" value="ECO:0007669"/>
    <property type="project" value="UniProtKB-KW"/>
</dbReference>
<evidence type="ECO:0000313" key="9">
    <source>
        <dbReference type="Ensembl" id="ENSCGRP00001007841.1"/>
    </source>
</evidence>
<dbReference type="FunFam" id="3.40.350.10:FF:000003">
    <property type="entry name" value="Xaa-pro aminopeptidase P"/>
    <property type="match status" value="1"/>
</dbReference>
<protein>
    <recommendedName>
        <fullName evidence="4">X-prolyl aminopeptidase 2</fullName>
    </recommendedName>
</protein>
<dbReference type="GO" id="GO:0070062">
    <property type="term" value="C:extracellular exosome"/>
    <property type="evidence" value="ECO:0007669"/>
    <property type="project" value="Ensembl"/>
</dbReference>
<dbReference type="PANTHER" id="PTHR43763">
    <property type="entry name" value="XAA-PRO AMINOPEPTIDASE 1"/>
    <property type="match status" value="1"/>
</dbReference>
<feature type="chain" id="PRO_5034056169" description="X-prolyl aminopeptidase 2" evidence="5">
    <location>
        <begin position="22"/>
        <end position="638"/>
    </location>
</feature>
<dbReference type="GO" id="GO:0004177">
    <property type="term" value="F:aminopeptidase activity"/>
    <property type="evidence" value="ECO:0007669"/>
    <property type="project" value="UniProtKB-ARBA"/>
</dbReference>
<evidence type="ECO:0000259" key="7">
    <source>
        <dbReference type="Pfam" id="PF01321"/>
    </source>
</evidence>